<evidence type="ECO:0000256" key="3">
    <source>
        <dbReference type="ARBA" id="ARBA00022692"/>
    </source>
</evidence>
<protein>
    <submittedName>
        <fullName evidence="10">Cytochrome c oxidase assembly protein COX16 homolog, mitochondrial</fullName>
    </submittedName>
</protein>
<dbReference type="AlphaFoldDB" id="A0A0M3IVQ9"/>
<comment type="subcellular location">
    <subcellularLocation>
        <location evidence="1">Mitochondrion inner membrane</location>
        <topology evidence="1">Single-pass membrane protein</topology>
    </subcellularLocation>
</comment>
<evidence type="ECO:0000256" key="8">
    <source>
        <dbReference type="SAM" id="Phobius"/>
    </source>
</evidence>
<accession>A0A0M3IVQ9</accession>
<name>A0A0M3IVQ9_ASCLU</name>
<evidence type="ECO:0000256" key="1">
    <source>
        <dbReference type="ARBA" id="ARBA00004434"/>
    </source>
</evidence>
<feature type="transmembrane region" description="Helical" evidence="8">
    <location>
        <begin position="12"/>
        <end position="30"/>
    </location>
</feature>
<evidence type="ECO:0000256" key="5">
    <source>
        <dbReference type="ARBA" id="ARBA00022989"/>
    </source>
</evidence>
<evidence type="ECO:0000256" key="6">
    <source>
        <dbReference type="ARBA" id="ARBA00023128"/>
    </source>
</evidence>
<keyword evidence="9" id="KW-1185">Reference proteome</keyword>
<reference evidence="10" key="1">
    <citation type="submission" date="2017-02" db="UniProtKB">
        <authorList>
            <consortium name="WormBaseParasite"/>
        </authorList>
    </citation>
    <scope>IDENTIFICATION</scope>
</reference>
<keyword evidence="4" id="KW-0999">Mitochondrion inner membrane</keyword>
<keyword evidence="5 8" id="KW-1133">Transmembrane helix</keyword>
<evidence type="ECO:0000313" key="10">
    <source>
        <dbReference type="WBParaSite" id="ALUE_0002283701-mRNA-1"/>
    </source>
</evidence>
<evidence type="ECO:0000313" key="9">
    <source>
        <dbReference type="Proteomes" id="UP000036681"/>
    </source>
</evidence>
<keyword evidence="3 8" id="KW-0812">Transmembrane</keyword>
<evidence type="ECO:0000256" key="2">
    <source>
        <dbReference type="ARBA" id="ARBA00008370"/>
    </source>
</evidence>
<dbReference type="WBParaSite" id="ALUE_0002283701-mRNA-1">
    <property type="protein sequence ID" value="ALUE_0002283701-mRNA-1"/>
    <property type="gene ID" value="ALUE_0002283701"/>
</dbReference>
<dbReference type="Pfam" id="PF14138">
    <property type="entry name" value="COX16"/>
    <property type="match status" value="1"/>
</dbReference>
<dbReference type="InterPro" id="IPR020164">
    <property type="entry name" value="Cyt_c_Oxase_assmbl_COX16"/>
</dbReference>
<organism evidence="9 10">
    <name type="scientific">Ascaris lumbricoides</name>
    <name type="common">Giant roundworm</name>
    <dbReference type="NCBI Taxonomy" id="6252"/>
    <lineage>
        <taxon>Eukaryota</taxon>
        <taxon>Metazoa</taxon>
        <taxon>Ecdysozoa</taxon>
        <taxon>Nematoda</taxon>
        <taxon>Chromadorea</taxon>
        <taxon>Rhabditida</taxon>
        <taxon>Spirurina</taxon>
        <taxon>Ascaridomorpha</taxon>
        <taxon>Ascaridoidea</taxon>
        <taxon>Ascarididae</taxon>
        <taxon>Ascaris</taxon>
    </lineage>
</organism>
<keyword evidence="6" id="KW-0496">Mitochondrion</keyword>
<keyword evidence="7 8" id="KW-0472">Membrane</keyword>
<evidence type="ECO:0000256" key="4">
    <source>
        <dbReference type="ARBA" id="ARBA00022792"/>
    </source>
</evidence>
<comment type="similarity">
    <text evidence="2">Belongs to the COX16 family.</text>
</comment>
<evidence type="ECO:0000256" key="7">
    <source>
        <dbReference type="ARBA" id="ARBA00023136"/>
    </source>
</evidence>
<dbReference type="Proteomes" id="UP000036681">
    <property type="component" value="Unplaced"/>
</dbReference>
<sequence length="101" mass="11412">MRGGGEWRFFRKGLPFFTIVAGGAFSLYFFQQVRYDFRKSRRVDANLEVLKGDLGDLGIQIKKNVTVESVLKKGDLGDLGIQIKKNVTVESVLKVSIFIQL</sequence>
<dbReference type="GO" id="GO:0005743">
    <property type="term" value="C:mitochondrial inner membrane"/>
    <property type="evidence" value="ECO:0007669"/>
    <property type="project" value="UniProtKB-SubCell"/>
</dbReference>
<proteinExistence type="inferred from homology"/>